<feature type="region of interest" description="Disordered" evidence="1">
    <location>
        <begin position="296"/>
        <end position="464"/>
    </location>
</feature>
<sequence length="464" mass="53015">MSSDTIEHPTTSNMQSHLANLRALEVPTVTTERSWDGDGFEPVFYASVNPDLLHSIRRLCERYRRDFDLTRKRKQLALIRAGNKAAADALVQNSFHNPVVDAVLVVVGNDECDTMTLTSPRDTDVRKLFNNPRIIPFGHSYPDLEPEFREAPAAVFSMTAYHNSSWRYKNLKLNLRSYNPVELYITENPYTHFPMCFVNCSEEHIQQVYTEITDLMYYARRPGNYNAQTFISFCREPVSFYEIDWKLKVRHHYLRVRVTDEIFLSFRREYLANNSMALINDHHALNEVDLIALEVSSDEEEEEEDSDEEEEEEEEDSEEVSSEEEEEYTYSEEEGSPLASVASPGESAFESIDDSLMSDSLYDGESSVRVGDSASAQVVQEDTEGEEDENSEEVDTDVHSDEYEEVDVEEGEEVMSTALEGESVEDASIWPSDIDSLEYDRIVEQSPPPPYSKAQESPVVPLSV</sequence>
<reference evidence="2 3" key="1">
    <citation type="journal article" date="2023" name="Elife">
        <title>Identification of key yeast species and microbe-microbe interactions impacting larval growth of Drosophila in the wild.</title>
        <authorList>
            <person name="Mure A."/>
            <person name="Sugiura Y."/>
            <person name="Maeda R."/>
            <person name="Honda K."/>
            <person name="Sakurai N."/>
            <person name="Takahashi Y."/>
            <person name="Watada M."/>
            <person name="Katoh T."/>
            <person name="Gotoh A."/>
            <person name="Gotoh Y."/>
            <person name="Taniguchi I."/>
            <person name="Nakamura K."/>
            <person name="Hayashi T."/>
            <person name="Katayama T."/>
            <person name="Uemura T."/>
            <person name="Hattori Y."/>
        </authorList>
    </citation>
    <scope>NUCLEOTIDE SEQUENCE [LARGE SCALE GENOMIC DNA]</scope>
    <source>
        <strain evidence="2 3">KH-74</strain>
    </source>
</reference>
<proteinExistence type="predicted"/>
<evidence type="ECO:0000313" key="2">
    <source>
        <dbReference type="EMBL" id="GMM56091.1"/>
    </source>
</evidence>
<keyword evidence="3" id="KW-1185">Reference proteome</keyword>
<organism evidence="2 3">
    <name type="scientific">Maudiozyma humilis</name>
    <name type="common">Sour dough yeast</name>
    <name type="synonym">Kazachstania humilis</name>
    <dbReference type="NCBI Taxonomy" id="51915"/>
    <lineage>
        <taxon>Eukaryota</taxon>
        <taxon>Fungi</taxon>
        <taxon>Dikarya</taxon>
        <taxon>Ascomycota</taxon>
        <taxon>Saccharomycotina</taxon>
        <taxon>Saccharomycetes</taxon>
        <taxon>Saccharomycetales</taxon>
        <taxon>Saccharomycetaceae</taxon>
        <taxon>Maudiozyma</taxon>
    </lineage>
</organism>
<evidence type="ECO:0000313" key="3">
    <source>
        <dbReference type="Proteomes" id="UP001377567"/>
    </source>
</evidence>
<gene>
    <name evidence="2" type="ORF">DAKH74_027070</name>
</gene>
<feature type="compositionally biased region" description="Acidic residues" evidence="1">
    <location>
        <begin position="402"/>
        <end position="413"/>
    </location>
</feature>
<dbReference type="AlphaFoldDB" id="A0AAV5RY84"/>
<evidence type="ECO:0000256" key="1">
    <source>
        <dbReference type="SAM" id="MobiDB-lite"/>
    </source>
</evidence>
<name>A0AAV5RY84_MAUHU</name>
<feature type="compositionally biased region" description="Acidic residues" evidence="1">
    <location>
        <begin position="381"/>
        <end position="395"/>
    </location>
</feature>
<comment type="caution">
    <text evidence="2">The sequence shown here is derived from an EMBL/GenBank/DDBJ whole genome shotgun (WGS) entry which is preliminary data.</text>
</comment>
<dbReference type="EMBL" id="BTGD01000006">
    <property type="protein sequence ID" value="GMM56091.1"/>
    <property type="molecule type" value="Genomic_DNA"/>
</dbReference>
<dbReference type="Proteomes" id="UP001377567">
    <property type="component" value="Unassembled WGS sequence"/>
</dbReference>
<protein>
    <submittedName>
        <fullName evidence="2">Uncharacterized protein</fullName>
    </submittedName>
</protein>
<feature type="compositionally biased region" description="Acidic residues" evidence="1">
    <location>
        <begin position="296"/>
        <end position="335"/>
    </location>
</feature>
<accession>A0AAV5RY84</accession>